<dbReference type="STRING" id="1233.SAMN05216387_101245"/>
<proteinExistence type="predicted"/>
<dbReference type="InterPro" id="IPR011095">
    <property type="entry name" value="Dala_Dala_lig_C"/>
</dbReference>
<keyword evidence="7" id="KW-0808">Transferase</keyword>
<dbReference type="GO" id="GO:0005524">
    <property type="term" value="F:ATP binding"/>
    <property type="evidence" value="ECO:0007669"/>
    <property type="project" value="UniProtKB-UniRule"/>
</dbReference>
<name>A0A1H7GCU5_9PROT</name>
<dbReference type="OrthoDB" id="9803907at2"/>
<dbReference type="SUPFAM" id="SSF52440">
    <property type="entry name" value="PreATP-grasp domain"/>
    <property type="match status" value="1"/>
</dbReference>
<dbReference type="PROSITE" id="PS50975">
    <property type="entry name" value="ATP_GRASP"/>
    <property type="match status" value="1"/>
</dbReference>
<evidence type="ECO:0000313" key="7">
    <source>
        <dbReference type="EMBL" id="SEK36106.1"/>
    </source>
</evidence>
<reference evidence="7 8" key="1">
    <citation type="submission" date="2016-10" db="EMBL/GenBank/DDBJ databases">
        <authorList>
            <person name="de Groot N.N."/>
        </authorList>
    </citation>
    <scope>NUCLEOTIDE SEQUENCE [LARGE SCALE GENOMIC DNA]</scope>
    <source>
        <strain evidence="7 8">Nv1</strain>
    </source>
</reference>
<evidence type="ECO:0000313" key="8">
    <source>
        <dbReference type="Proteomes" id="UP000198620"/>
    </source>
</evidence>
<dbReference type="InterPro" id="IPR013815">
    <property type="entry name" value="ATP_grasp_subdomain_1"/>
</dbReference>
<evidence type="ECO:0000259" key="6">
    <source>
        <dbReference type="PROSITE" id="PS50975"/>
    </source>
</evidence>
<dbReference type="InterPro" id="IPR016185">
    <property type="entry name" value="PreATP-grasp_dom_sf"/>
</dbReference>
<evidence type="ECO:0000256" key="1">
    <source>
        <dbReference type="ARBA" id="ARBA00022598"/>
    </source>
</evidence>
<keyword evidence="1" id="KW-0436">Ligase</keyword>
<dbReference type="Pfam" id="PF07478">
    <property type="entry name" value="Dala_Dala_lig_C"/>
    <property type="match status" value="1"/>
</dbReference>
<dbReference type="PANTHER" id="PTHR43585">
    <property type="entry name" value="FUMIPYRROLE BIOSYNTHESIS PROTEIN C"/>
    <property type="match status" value="1"/>
</dbReference>
<dbReference type="Gene3D" id="3.30.1490.20">
    <property type="entry name" value="ATP-grasp fold, A domain"/>
    <property type="match status" value="1"/>
</dbReference>
<feature type="domain" description="ATP-grasp" evidence="6">
    <location>
        <begin position="109"/>
        <end position="298"/>
    </location>
</feature>
<keyword evidence="4" id="KW-0961">Cell wall biogenesis/degradation</keyword>
<dbReference type="EMBL" id="FOBH01000001">
    <property type="protein sequence ID" value="SEK36106.1"/>
    <property type="molecule type" value="Genomic_DNA"/>
</dbReference>
<dbReference type="PANTHER" id="PTHR43585:SF2">
    <property type="entry name" value="ATP-GRASP ENZYME FSQD"/>
    <property type="match status" value="1"/>
</dbReference>
<sequence>MDKKALLVGSSFSAAPLFFVLKKRGIHVSVCGNQESDPCHQYADASFYIDYSNRDELLHLVETENFDYIVPSCNDYAYMSCAWVAQRLGFPGYDRYDVATILHTKNEFRMLTEQHSLPAPKSRRQEAGQAIEAGLLHFPLLVKPVDSFSGRGVVKVLSGSDLTSAVQAALQSSRSNEVVLEEFVEGSLHSHSAFICKNEVVLDFFVDEYCTVYPYQVNCSNHPSFLPETTRINVRESITRLVRILGMADGLLHTQFIANGDKFWIIECMRRCPGDLYSSLVELSTGVGYVDLYVRPFLGETIPADVQLGESRYFGRHTISTSQSLVNYTFSYNIPDASVRVVPLKSSGERLGIAPFDKLAILFAEYSSRSTMLEATPQLTDFITIRSLEETYLEPVPPLST</sequence>
<evidence type="ECO:0000256" key="5">
    <source>
        <dbReference type="PROSITE-ProRule" id="PRU00409"/>
    </source>
</evidence>
<organism evidence="7 8">
    <name type="scientific">Nitrosovibrio tenuis</name>
    <dbReference type="NCBI Taxonomy" id="1233"/>
    <lineage>
        <taxon>Bacteria</taxon>
        <taxon>Pseudomonadati</taxon>
        <taxon>Pseudomonadota</taxon>
        <taxon>Betaproteobacteria</taxon>
        <taxon>Nitrosomonadales</taxon>
        <taxon>Nitrosomonadaceae</taxon>
        <taxon>Nitrosovibrio</taxon>
    </lineage>
</organism>
<dbReference type="Gene3D" id="3.40.50.20">
    <property type="match status" value="1"/>
</dbReference>
<keyword evidence="3 5" id="KW-0067">ATP-binding</keyword>
<dbReference type="InterPro" id="IPR052032">
    <property type="entry name" value="ATP-dep_AA_Ligase"/>
</dbReference>
<dbReference type="SUPFAM" id="SSF56059">
    <property type="entry name" value="Glutathione synthetase ATP-binding domain-like"/>
    <property type="match status" value="1"/>
</dbReference>
<dbReference type="AlphaFoldDB" id="A0A1H7GCU5"/>
<dbReference type="Proteomes" id="UP000198620">
    <property type="component" value="Unassembled WGS sequence"/>
</dbReference>
<gene>
    <name evidence="7" type="ORF">SAMN05216387_101245</name>
</gene>
<evidence type="ECO:0000256" key="4">
    <source>
        <dbReference type="ARBA" id="ARBA00023316"/>
    </source>
</evidence>
<protein>
    <submittedName>
        <fullName evidence="7">Formate-dependent phosphoribosylglycinamide formyltransferase (GAR transformylase)</fullName>
    </submittedName>
</protein>
<accession>A0A1H7GCU5</accession>
<dbReference type="GO" id="GO:0016740">
    <property type="term" value="F:transferase activity"/>
    <property type="evidence" value="ECO:0007669"/>
    <property type="project" value="UniProtKB-KW"/>
</dbReference>
<evidence type="ECO:0000256" key="3">
    <source>
        <dbReference type="ARBA" id="ARBA00022840"/>
    </source>
</evidence>
<dbReference type="Gene3D" id="3.30.470.20">
    <property type="entry name" value="ATP-grasp fold, B domain"/>
    <property type="match status" value="1"/>
</dbReference>
<dbReference type="GO" id="GO:0046872">
    <property type="term" value="F:metal ion binding"/>
    <property type="evidence" value="ECO:0007669"/>
    <property type="project" value="InterPro"/>
</dbReference>
<dbReference type="InterPro" id="IPR011761">
    <property type="entry name" value="ATP-grasp"/>
</dbReference>
<keyword evidence="8" id="KW-1185">Reference proteome</keyword>
<evidence type="ECO:0000256" key="2">
    <source>
        <dbReference type="ARBA" id="ARBA00022741"/>
    </source>
</evidence>
<dbReference type="GO" id="GO:0008716">
    <property type="term" value="F:D-alanine-D-alanine ligase activity"/>
    <property type="evidence" value="ECO:0007669"/>
    <property type="project" value="InterPro"/>
</dbReference>
<keyword evidence="2 5" id="KW-0547">Nucleotide-binding</keyword>
<dbReference type="GO" id="GO:0071555">
    <property type="term" value="P:cell wall organization"/>
    <property type="evidence" value="ECO:0007669"/>
    <property type="project" value="UniProtKB-KW"/>
</dbReference>